<comment type="caution">
    <text evidence="2">The sequence shown here is derived from an EMBL/GenBank/DDBJ whole genome shotgun (WGS) entry which is preliminary data.</text>
</comment>
<gene>
    <name evidence="2" type="ORF">Acr_27g0008910</name>
</gene>
<reference evidence="2 3" key="1">
    <citation type="submission" date="2019-07" db="EMBL/GenBank/DDBJ databases">
        <title>De Novo Assembly of kiwifruit Actinidia rufa.</title>
        <authorList>
            <person name="Sugita-Konishi S."/>
            <person name="Sato K."/>
            <person name="Mori E."/>
            <person name="Abe Y."/>
            <person name="Kisaki G."/>
            <person name="Hamano K."/>
            <person name="Suezawa K."/>
            <person name="Otani M."/>
            <person name="Fukuda T."/>
            <person name="Manabe T."/>
            <person name="Gomi K."/>
            <person name="Tabuchi M."/>
            <person name="Akimitsu K."/>
            <person name="Kataoka I."/>
        </authorList>
    </citation>
    <scope>NUCLEOTIDE SEQUENCE [LARGE SCALE GENOMIC DNA]</scope>
    <source>
        <strain evidence="3">cv. Fuchu</strain>
    </source>
</reference>
<feature type="compositionally biased region" description="Acidic residues" evidence="1">
    <location>
        <begin position="201"/>
        <end position="210"/>
    </location>
</feature>
<evidence type="ECO:0000313" key="2">
    <source>
        <dbReference type="EMBL" id="GFZ19152.1"/>
    </source>
</evidence>
<accession>A0A7J0H7R6</accession>
<sequence>MFPQSYVSLLKRLQEQLAGADYNATGSRKHLLDAVLHILEEVQALDDNLIKIEKASDHMDEEYVCIRIAILRQTEHLSLQAKMEASVNEDAKRKSDAAAEMILSESALDAKKNTGKGGNNPTKHPKRNSKDEKKKEDKRKAKDPKSNCDDELIECATVRLNLEAGTATSSSEMLQQGPSLCKNTLQAQKNLPLTTSQSVPLEEEEEEEEDLRVLSTDITFGSPKRNQIHVGQD</sequence>
<dbReference type="Proteomes" id="UP000585474">
    <property type="component" value="Unassembled WGS sequence"/>
</dbReference>
<organism evidence="2 3">
    <name type="scientific">Actinidia rufa</name>
    <dbReference type="NCBI Taxonomy" id="165716"/>
    <lineage>
        <taxon>Eukaryota</taxon>
        <taxon>Viridiplantae</taxon>
        <taxon>Streptophyta</taxon>
        <taxon>Embryophyta</taxon>
        <taxon>Tracheophyta</taxon>
        <taxon>Spermatophyta</taxon>
        <taxon>Magnoliopsida</taxon>
        <taxon>eudicotyledons</taxon>
        <taxon>Gunneridae</taxon>
        <taxon>Pentapetalae</taxon>
        <taxon>asterids</taxon>
        <taxon>Ericales</taxon>
        <taxon>Actinidiaceae</taxon>
        <taxon>Actinidia</taxon>
    </lineage>
</organism>
<feature type="compositionally biased region" description="Polar residues" evidence="1">
    <location>
        <begin position="186"/>
        <end position="199"/>
    </location>
</feature>
<evidence type="ECO:0000313" key="3">
    <source>
        <dbReference type="Proteomes" id="UP000585474"/>
    </source>
</evidence>
<protein>
    <submittedName>
        <fullName evidence="2">Uncharacterized protein</fullName>
    </submittedName>
</protein>
<dbReference type="AlphaFoldDB" id="A0A7J0H7R6"/>
<name>A0A7J0H7R6_9ERIC</name>
<feature type="region of interest" description="Disordered" evidence="1">
    <location>
        <begin position="186"/>
        <end position="212"/>
    </location>
</feature>
<feature type="compositionally biased region" description="Basic and acidic residues" evidence="1">
    <location>
        <begin position="128"/>
        <end position="147"/>
    </location>
</feature>
<keyword evidence="3" id="KW-1185">Reference proteome</keyword>
<feature type="region of interest" description="Disordered" evidence="1">
    <location>
        <begin position="105"/>
        <end position="147"/>
    </location>
</feature>
<proteinExistence type="predicted"/>
<dbReference type="EMBL" id="BJWL01000027">
    <property type="protein sequence ID" value="GFZ19152.1"/>
    <property type="molecule type" value="Genomic_DNA"/>
</dbReference>
<evidence type="ECO:0000256" key="1">
    <source>
        <dbReference type="SAM" id="MobiDB-lite"/>
    </source>
</evidence>